<dbReference type="EMBL" id="JAYKXN010000006">
    <property type="protein sequence ID" value="KAK7277535.1"/>
    <property type="molecule type" value="Genomic_DNA"/>
</dbReference>
<evidence type="ECO:0008006" key="4">
    <source>
        <dbReference type="Google" id="ProtNLM"/>
    </source>
</evidence>
<dbReference type="Proteomes" id="UP001359559">
    <property type="component" value="Unassembled WGS sequence"/>
</dbReference>
<comment type="caution">
    <text evidence="2">The sequence shown here is derived from an EMBL/GenBank/DDBJ whole genome shotgun (WGS) entry which is preliminary data.</text>
</comment>
<reference evidence="2 3" key="1">
    <citation type="submission" date="2024-01" db="EMBL/GenBank/DDBJ databases">
        <title>The genomes of 5 underutilized Papilionoideae crops provide insights into root nodulation and disease resistance.</title>
        <authorList>
            <person name="Yuan L."/>
        </authorList>
    </citation>
    <scope>NUCLEOTIDE SEQUENCE [LARGE SCALE GENOMIC DNA]</scope>
    <source>
        <strain evidence="2">LY-2023</strain>
        <tissue evidence="2">Leaf</tissue>
    </source>
</reference>
<evidence type="ECO:0000313" key="3">
    <source>
        <dbReference type="Proteomes" id="UP001359559"/>
    </source>
</evidence>
<sequence length="74" mass="7870">MGKFLVGFMLPSLLLSDKGVLDETYTAESVALIQIFGTSIHNNKAVQGDALFSLGMGINPPLSSNSLQLKLLGF</sequence>
<name>A0AAN9FKA2_CLITE</name>
<dbReference type="AlphaFoldDB" id="A0AAN9FKA2"/>
<keyword evidence="3" id="KW-1185">Reference proteome</keyword>
<protein>
    <recommendedName>
        <fullName evidence="4">Cyclotide</fullName>
    </recommendedName>
</protein>
<organism evidence="2 3">
    <name type="scientific">Clitoria ternatea</name>
    <name type="common">Butterfly pea</name>
    <dbReference type="NCBI Taxonomy" id="43366"/>
    <lineage>
        <taxon>Eukaryota</taxon>
        <taxon>Viridiplantae</taxon>
        <taxon>Streptophyta</taxon>
        <taxon>Embryophyta</taxon>
        <taxon>Tracheophyta</taxon>
        <taxon>Spermatophyta</taxon>
        <taxon>Magnoliopsida</taxon>
        <taxon>eudicotyledons</taxon>
        <taxon>Gunneridae</taxon>
        <taxon>Pentapetalae</taxon>
        <taxon>rosids</taxon>
        <taxon>fabids</taxon>
        <taxon>Fabales</taxon>
        <taxon>Fabaceae</taxon>
        <taxon>Papilionoideae</taxon>
        <taxon>50 kb inversion clade</taxon>
        <taxon>NPAAA clade</taxon>
        <taxon>indigoferoid/millettioid clade</taxon>
        <taxon>Phaseoleae</taxon>
        <taxon>Clitoria</taxon>
    </lineage>
</organism>
<accession>A0AAN9FKA2</accession>
<evidence type="ECO:0000256" key="1">
    <source>
        <dbReference type="SAM" id="SignalP"/>
    </source>
</evidence>
<feature type="signal peptide" evidence="1">
    <location>
        <begin position="1"/>
        <end position="16"/>
    </location>
</feature>
<feature type="chain" id="PRO_5042947468" description="Cyclotide" evidence="1">
    <location>
        <begin position="17"/>
        <end position="74"/>
    </location>
</feature>
<gene>
    <name evidence="2" type="ORF">RJT34_22550</name>
</gene>
<keyword evidence="1" id="KW-0732">Signal</keyword>
<evidence type="ECO:0000313" key="2">
    <source>
        <dbReference type="EMBL" id="KAK7277535.1"/>
    </source>
</evidence>
<proteinExistence type="predicted"/>